<comment type="similarity">
    <text evidence="1 8">Belongs to the N(4)/N(6)-methyltransferase family.</text>
</comment>
<dbReference type="Gene3D" id="3.40.50.150">
    <property type="entry name" value="Vaccinia Virus protein VP39"/>
    <property type="match status" value="1"/>
</dbReference>
<dbReference type="GO" id="GO:0032259">
    <property type="term" value="P:methylation"/>
    <property type="evidence" value="ECO:0007669"/>
    <property type="project" value="UniProtKB-KW"/>
</dbReference>
<dbReference type="Pfam" id="PF18755">
    <property type="entry name" value="RAMA"/>
    <property type="match status" value="1"/>
</dbReference>
<dbReference type="Proteomes" id="UP001059971">
    <property type="component" value="Chromosome 1"/>
</dbReference>
<keyword evidence="2 11" id="KW-0489">Methyltransferase</keyword>
<dbReference type="SUPFAM" id="SSF53335">
    <property type="entry name" value="S-adenosyl-L-methionine-dependent methyltransferases"/>
    <property type="match status" value="1"/>
</dbReference>
<evidence type="ECO:0000256" key="5">
    <source>
        <dbReference type="ARBA" id="ARBA00022705"/>
    </source>
</evidence>
<name>A0ABN5WGH9_9SPHN</name>
<evidence type="ECO:0000259" key="9">
    <source>
        <dbReference type="Pfam" id="PF01555"/>
    </source>
</evidence>
<evidence type="ECO:0000256" key="3">
    <source>
        <dbReference type="ARBA" id="ARBA00022679"/>
    </source>
</evidence>
<dbReference type="InterPro" id="IPR001091">
    <property type="entry name" value="RM_Methyltransferase"/>
</dbReference>
<feature type="domain" description="DNA methylase N-4/N-6" evidence="9">
    <location>
        <begin position="50"/>
        <end position="270"/>
    </location>
</feature>
<keyword evidence="4" id="KW-0949">S-adenosyl-L-methionine</keyword>
<keyword evidence="3" id="KW-0808">Transferase</keyword>
<gene>
    <name evidence="11" type="ORF">SBA_ch1_35930</name>
</gene>
<dbReference type="PANTHER" id="PTHR13370:SF3">
    <property type="entry name" value="TRNA (GUANINE(10)-N2)-METHYLTRANSFERASE HOMOLOG"/>
    <property type="match status" value="1"/>
</dbReference>
<evidence type="ECO:0000256" key="1">
    <source>
        <dbReference type="ARBA" id="ARBA00006594"/>
    </source>
</evidence>
<evidence type="ECO:0000256" key="7">
    <source>
        <dbReference type="ARBA" id="ARBA00047942"/>
    </source>
</evidence>
<sequence length="382" mass="42871">MHMGVMERVAAPRRKKAARPIAVEAAQIATDTLLRGDCISEMAKLPDNCIDMIFADPPYNLQLGGDLFRPEGGRVDAVDNDWDKFDTLGSYDRFTKAWLREARRILKPNGSIWVIGSYHNIFRVGTALQDEGFWILNDIIWRKSNPMPNFKGTRFTNAHETLIWASQGEDAKYTFNYKAMKTLNDELQMRSDWVLPICGGQERLKRNGTKAHPTQKPEALLYRVMLACTKPGDVVLDPFFGTGTTGAVAKRLGRKWIGIEREDDYIEVALERIEAALPLDESALTIMQTARQQPKVAFGTLVETGYLTPGALLMDSKRRWQAEVRADGSLLVGADSGSIHKMGATLQNAPSCNGWTFWHVEVEGKLQPIDTLRQTYLLANEP</sequence>
<evidence type="ECO:0000256" key="8">
    <source>
        <dbReference type="RuleBase" id="RU362026"/>
    </source>
</evidence>
<keyword evidence="12" id="KW-1185">Reference proteome</keyword>
<dbReference type="InterPro" id="IPR002052">
    <property type="entry name" value="DNA_methylase_N6_adenine_CS"/>
</dbReference>
<evidence type="ECO:0000256" key="6">
    <source>
        <dbReference type="ARBA" id="ARBA00023125"/>
    </source>
</evidence>
<organism evidence="11 12">
    <name type="scientific">Sphingomonas bisphenolicum</name>
    <dbReference type="NCBI Taxonomy" id="296544"/>
    <lineage>
        <taxon>Bacteria</taxon>
        <taxon>Pseudomonadati</taxon>
        <taxon>Pseudomonadota</taxon>
        <taxon>Alphaproteobacteria</taxon>
        <taxon>Sphingomonadales</taxon>
        <taxon>Sphingomonadaceae</taxon>
        <taxon>Sphingomonas</taxon>
    </lineage>
</organism>
<evidence type="ECO:0000256" key="4">
    <source>
        <dbReference type="ARBA" id="ARBA00022691"/>
    </source>
</evidence>
<dbReference type="InterPro" id="IPR040843">
    <property type="entry name" value="RAMA"/>
</dbReference>
<keyword evidence="5" id="KW-0235">DNA replication</keyword>
<dbReference type="EMBL" id="AP018817">
    <property type="protein sequence ID" value="BBF71393.1"/>
    <property type="molecule type" value="Genomic_DNA"/>
</dbReference>
<keyword evidence="6" id="KW-0238">DNA-binding</keyword>
<dbReference type="PANTHER" id="PTHR13370">
    <property type="entry name" value="RNA METHYLASE-RELATED"/>
    <property type="match status" value="1"/>
</dbReference>
<comment type="catalytic activity">
    <reaction evidence="7">
        <text>a 2'-deoxyadenosine in DNA + S-adenosyl-L-methionine = an N(6)-methyl-2'-deoxyadenosine in DNA + S-adenosyl-L-homocysteine + H(+)</text>
        <dbReference type="Rhea" id="RHEA:15197"/>
        <dbReference type="Rhea" id="RHEA-COMP:12418"/>
        <dbReference type="Rhea" id="RHEA-COMP:12419"/>
        <dbReference type="ChEBI" id="CHEBI:15378"/>
        <dbReference type="ChEBI" id="CHEBI:57856"/>
        <dbReference type="ChEBI" id="CHEBI:59789"/>
        <dbReference type="ChEBI" id="CHEBI:90615"/>
        <dbReference type="ChEBI" id="CHEBI:90616"/>
        <dbReference type="EC" id="2.1.1.72"/>
    </reaction>
</comment>
<proteinExistence type="inferred from homology"/>
<dbReference type="EC" id="2.1.1.-" evidence="8"/>
<dbReference type="GO" id="GO:0008168">
    <property type="term" value="F:methyltransferase activity"/>
    <property type="evidence" value="ECO:0007669"/>
    <property type="project" value="UniProtKB-KW"/>
</dbReference>
<dbReference type="PRINTS" id="PR00508">
    <property type="entry name" value="S21N4MTFRASE"/>
</dbReference>
<dbReference type="Pfam" id="PF01555">
    <property type="entry name" value="N6_N4_Mtase"/>
    <property type="match status" value="1"/>
</dbReference>
<accession>A0ABN5WGH9</accession>
<dbReference type="InterPro" id="IPR029063">
    <property type="entry name" value="SAM-dependent_MTases_sf"/>
</dbReference>
<evidence type="ECO:0000313" key="12">
    <source>
        <dbReference type="Proteomes" id="UP001059971"/>
    </source>
</evidence>
<protein>
    <recommendedName>
        <fullName evidence="8">Methyltransferase</fullName>
        <ecNumber evidence="8">2.1.1.-</ecNumber>
    </recommendedName>
</protein>
<reference evidence="11" key="1">
    <citation type="submission" date="2018-07" db="EMBL/GenBank/DDBJ databases">
        <title>Complete genome sequence of Sphingomonas bisphenolicum strain AO1, a bisphenol A degradative bacterium isolated from Japanese farm field.</title>
        <authorList>
            <person name="Murakami M."/>
            <person name="Koh M."/>
            <person name="Koba S."/>
            <person name="Matsumura Y."/>
        </authorList>
    </citation>
    <scope>NUCLEOTIDE SEQUENCE</scope>
    <source>
        <strain evidence="11">AO1</strain>
    </source>
</reference>
<evidence type="ECO:0000313" key="11">
    <source>
        <dbReference type="EMBL" id="BBF71393.1"/>
    </source>
</evidence>
<evidence type="ECO:0000256" key="2">
    <source>
        <dbReference type="ARBA" id="ARBA00022603"/>
    </source>
</evidence>
<feature type="domain" description="RAMA" evidence="10">
    <location>
        <begin position="281"/>
        <end position="379"/>
    </location>
</feature>
<dbReference type="InterPro" id="IPR002941">
    <property type="entry name" value="DNA_methylase_N4/N6"/>
</dbReference>
<evidence type="ECO:0000259" key="10">
    <source>
        <dbReference type="Pfam" id="PF18755"/>
    </source>
</evidence>
<dbReference type="PROSITE" id="PS00092">
    <property type="entry name" value="N6_MTASE"/>
    <property type="match status" value="1"/>
</dbReference>